<evidence type="ECO:0000313" key="1">
    <source>
        <dbReference type="EMBL" id="OEU40375.1"/>
    </source>
</evidence>
<sequence>MTEKIFKSITEQIELLTSKGLDIIDEPDAAKKLSDFGYYEIINGYRETFRNNDKTYKDGTTFDDIFALYYFDSKVRSATMLALEHAESFLKQKLAYTLAEQHGLEFDSYISTDVFKKGDLLKYPNKKKNLYTARDIFFKEMRKIRDDDSHPIKHYREVHRNVPPWILVKKMSFGNLRYAISLLNSKDKKLLMRRVFKSDVHASLSDQELITLFSETIVMIHEYRNRAAHGSRMYNFFPDCSFTYLPLLHDYVNISRTSIKKKKYKSSGLNLLFASLGLWANHYPTEVFKINIKLAFDGYSKKWGDQVPLVLEEMQFPSDYCK</sequence>
<reference evidence="1 2" key="1">
    <citation type="journal article" date="2016" name="Appl. Microbiol. Biotechnol.">
        <title>Adhesion of the genome-sequenced Lactococcus lactis subsp. cremoris IBB477 strain is mediated by specific molecular determinants.</title>
        <authorList>
            <person name="Radziwill-Bienkowska J.M."/>
            <person name="Le D.T."/>
            <person name="Szczesny P."/>
            <person name="Duviau M.P."/>
            <person name="Aleksandrzak-Piekarczyk T."/>
            <person name="Loubiere P."/>
            <person name="Mercier-Bonin M."/>
            <person name="Bardowski J.K."/>
            <person name="Kowalczyk M."/>
        </authorList>
    </citation>
    <scope>NUCLEOTIDE SEQUENCE [LARGE SCALE GENOMIC DNA]</scope>
    <source>
        <strain evidence="1 2">IBB477</strain>
    </source>
</reference>
<protein>
    <recommendedName>
        <fullName evidence="3">Abi family protein</fullName>
    </recommendedName>
</protein>
<comment type="caution">
    <text evidence="1">The sequence shown here is derived from an EMBL/GenBank/DDBJ whole genome shotgun (WGS) entry which is preliminary data.</text>
</comment>
<dbReference type="Proteomes" id="UP000176236">
    <property type="component" value="Chromosome"/>
</dbReference>
<dbReference type="InterPro" id="IPR011664">
    <property type="entry name" value="Abi_system_AbiD/AbiF-like"/>
</dbReference>
<organism evidence="1 2">
    <name type="scientific">Lactococcus cremoris subsp. cremoris IBB477</name>
    <dbReference type="NCBI Taxonomy" id="1449093"/>
    <lineage>
        <taxon>Bacteria</taxon>
        <taxon>Bacillati</taxon>
        <taxon>Bacillota</taxon>
        <taxon>Bacilli</taxon>
        <taxon>Lactobacillales</taxon>
        <taxon>Streptococcaceae</taxon>
        <taxon>Lactococcus</taxon>
        <taxon>Lactococcus cremoris subsp. cremoris</taxon>
    </lineage>
</organism>
<evidence type="ECO:0000313" key="2">
    <source>
        <dbReference type="Proteomes" id="UP000176236"/>
    </source>
</evidence>
<name>A0A1E7G5X2_LACLC</name>
<dbReference type="RefSeq" id="WP_063280418.1">
    <property type="nucleotide sequence ID" value="NZ_CM007353.1"/>
</dbReference>
<accession>A0A1E7G5X2</accession>
<evidence type="ECO:0008006" key="3">
    <source>
        <dbReference type="Google" id="ProtNLM"/>
    </source>
</evidence>
<gene>
    <name evidence="1" type="ORF">AJ89_03815</name>
</gene>
<proteinExistence type="predicted"/>
<dbReference type="EMBL" id="JMMZ01000008">
    <property type="protein sequence ID" value="OEU40375.1"/>
    <property type="molecule type" value="Genomic_DNA"/>
</dbReference>
<dbReference type="AlphaFoldDB" id="A0A1E7G5X2"/>
<dbReference type="Pfam" id="PF07751">
    <property type="entry name" value="Abi_2"/>
    <property type="match status" value="1"/>
</dbReference>